<organism evidence="6 7">
    <name type="scientific">Nannocystis punicea</name>
    <dbReference type="NCBI Taxonomy" id="2995304"/>
    <lineage>
        <taxon>Bacteria</taxon>
        <taxon>Pseudomonadati</taxon>
        <taxon>Myxococcota</taxon>
        <taxon>Polyangia</taxon>
        <taxon>Nannocystales</taxon>
        <taxon>Nannocystaceae</taxon>
        <taxon>Nannocystis</taxon>
    </lineage>
</organism>
<accession>A0ABY7HGH7</accession>
<dbReference type="Gene3D" id="3.40.50.1220">
    <property type="entry name" value="TPP-binding domain"/>
    <property type="match status" value="1"/>
</dbReference>
<dbReference type="RefSeq" id="WP_269040532.1">
    <property type="nucleotide sequence ID" value="NZ_CP114040.1"/>
</dbReference>
<feature type="binding site" evidence="4">
    <location>
        <position position="132"/>
    </location>
    <ligand>
        <name>Zn(2+)</name>
        <dbReference type="ChEBI" id="CHEBI:29105"/>
    </ligand>
</feature>
<evidence type="ECO:0000313" key="6">
    <source>
        <dbReference type="EMBL" id="WAS98165.1"/>
    </source>
</evidence>
<dbReference type="Proteomes" id="UP001164459">
    <property type="component" value="Chromosome"/>
</dbReference>
<evidence type="ECO:0000313" key="7">
    <source>
        <dbReference type="Proteomes" id="UP001164459"/>
    </source>
</evidence>
<evidence type="ECO:0000259" key="5">
    <source>
        <dbReference type="PROSITE" id="PS50305"/>
    </source>
</evidence>
<feature type="binding site" evidence="4">
    <location>
        <position position="168"/>
    </location>
    <ligand>
        <name>Zn(2+)</name>
        <dbReference type="ChEBI" id="CHEBI:29105"/>
    </ligand>
</feature>
<dbReference type="Gene3D" id="3.30.1600.10">
    <property type="entry name" value="SIR2/SIRT2 'Small Domain"/>
    <property type="match status" value="1"/>
</dbReference>
<feature type="binding site" evidence="4">
    <location>
        <position position="171"/>
    </location>
    <ligand>
        <name>Zn(2+)</name>
        <dbReference type="ChEBI" id="CHEBI:29105"/>
    </ligand>
</feature>
<protein>
    <recommendedName>
        <fullName evidence="1">protein acetyllysine N-acetyltransferase</fullName>
        <ecNumber evidence="1">2.3.1.286</ecNumber>
    </recommendedName>
</protein>
<dbReference type="InterPro" id="IPR050134">
    <property type="entry name" value="NAD-dep_sirtuin_deacylases"/>
</dbReference>
<dbReference type="EC" id="2.3.1.286" evidence="1"/>
<feature type="active site" description="Proton acceptor" evidence="4">
    <location>
        <position position="124"/>
    </location>
</feature>
<evidence type="ECO:0000256" key="1">
    <source>
        <dbReference type="ARBA" id="ARBA00012928"/>
    </source>
</evidence>
<name>A0ABY7HGH7_9BACT</name>
<dbReference type="Pfam" id="PF02146">
    <property type="entry name" value="SIR2"/>
    <property type="match status" value="1"/>
</dbReference>
<reference evidence="6" key="1">
    <citation type="submission" date="2022-11" db="EMBL/GenBank/DDBJ databases">
        <title>Minimal conservation of predation-associated metabolite biosynthetic gene clusters underscores biosynthetic potential of Myxococcota including descriptions for ten novel species: Archangium lansinium sp. nov., Myxococcus landrumus sp. nov., Nannocystis bai.</title>
        <authorList>
            <person name="Ahearne A."/>
            <person name="Stevens C."/>
            <person name="Dowd S."/>
        </authorList>
    </citation>
    <scope>NUCLEOTIDE SEQUENCE</scope>
    <source>
        <strain evidence="6">Fl3</strain>
    </source>
</reference>
<dbReference type="PROSITE" id="PS50305">
    <property type="entry name" value="SIRTUIN"/>
    <property type="match status" value="1"/>
</dbReference>
<gene>
    <name evidence="6" type="ORF">O0S08_18655</name>
</gene>
<sequence length="268" mass="29320">MSIDPLTSACAMASSGLLLVVTGAGVSLASGIPTFRGADPGAVWSVDVTELGTVDYFRRDPIGSWQWYLRRFGSLHAARPNPAHFALATLERWQVARGGEFLLVTQNVDGLHEQAGSRELVQVHGRADRVRCSQFGCRYAQPKGWLPRDREREEAFLREPTAANLPRCPACDAPLRQHVLWFDEYYTGHRDYEIDRVLQAAKRAAVVLFVGTSFAVGVTEMILERGLSRGAKLFALDPVARDPHPSVVPVVATAEDGLPALCRALGAD</sequence>
<keyword evidence="3" id="KW-0520">NAD</keyword>
<keyword evidence="4" id="KW-0479">Metal-binding</keyword>
<feature type="domain" description="Deacetylase sirtuin-type" evidence="5">
    <location>
        <begin position="1"/>
        <end position="268"/>
    </location>
</feature>
<dbReference type="InterPro" id="IPR003000">
    <property type="entry name" value="Sirtuin"/>
</dbReference>
<keyword evidence="2" id="KW-0808">Transferase</keyword>
<keyword evidence="4" id="KW-0862">Zinc</keyword>
<evidence type="ECO:0000256" key="4">
    <source>
        <dbReference type="PROSITE-ProRule" id="PRU00236"/>
    </source>
</evidence>
<dbReference type="PANTHER" id="PTHR11085">
    <property type="entry name" value="NAD-DEPENDENT PROTEIN DEACYLASE SIRTUIN-5, MITOCHONDRIAL-RELATED"/>
    <property type="match status" value="1"/>
</dbReference>
<dbReference type="InterPro" id="IPR029035">
    <property type="entry name" value="DHS-like_NAD/FAD-binding_dom"/>
</dbReference>
<proteinExistence type="predicted"/>
<dbReference type="EMBL" id="CP114040">
    <property type="protein sequence ID" value="WAS98165.1"/>
    <property type="molecule type" value="Genomic_DNA"/>
</dbReference>
<dbReference type="PANTHER" id="PTHR11085:SF4">
    <property type="entry name" value="NAD-DEPENDENT PROTEIN DEACYLASE"/>
    <property type="match status" value="1"/>
</dbReference>
<dbReference type="SUPFAM" id="SSF52467">
    <property type="entry name" value="DHS-like NAD/FAD-binding domain"/>
    <property type="match status" value="1"/>
</dbReference>
<evidence type="ECO:0000256" key="2">
    <source>
        <dbReference type="ARBA" id="ARBA00022679"/>
    </source>
</evidence>
<keyword evidence="7" id="KW-1185">Reference proteome</keyword>
<dbReference type="InterPro" id="IPR026591">
    <property type="entry name" value="Sirtuin_cat_small_dom_sf"/>
</dbReference>
<evidence type="ECO:0000256" key="3">
    <source>
        <dbReference type="ARBA" id="ARBA00023027"/>
    </source>
</evidence>
<feature type="binding site" evidence="4">
    <location>
        <position position="137"/>
    </location>
    <ligand>
        <name>Zn(2+)</name>
        <dbReference type="ChEBI" id="CHEBI:29105"/>
    </ligand>
</feature>
<dbReference type="InterPro" id="IPR026590">
    <property type="entry name" value="Ssirtuin_cat_dom"/>
</dbReference>